<keyword evidence="1" id="KW-1133">Transmembrane helix</keyword>
<evidence type="ECO:0000256" key="1">
    <source>
        <dbReference type="SAM" id="Phobius"/>
    </source>
</evidence>
<accession>A0A397IDZ6</accession>
<keyword evidence="3" id="KW-1185">Reference proteome</keyword>
<evidence type="ECO:0000313" key="3">
    <source>
        <dbReference type="Proteomes" id="UP000266861"/>
    </source>
</evidence>
<sequence length="210" mass="24572">MNRNKSIHQRLTIAIISLTFLIIIFFTIPSNDDDKGNDIKPKEKTINISLNDVISSPPIIERIKLQNQIQIQNQNMIIHSPNKFFNYLVNCFGNFIYPKDKKRIYRIVILPEEVLTTLSDSSSSSKLLDDSSANLLDSLNLSELSELSKRTPINKIYTRDEKFIIKVYRIKPNKKTLVKNLAKKLKRWILSYIYDNIYEIYEIDIILCIF</sequence>
<dbReference type="Proteomes" id="UP000266861">
    <property type="component" value="Unassembled WGS sequence"/>
</dbReference>
<protein>
    <submittedName>
        <fullName evidence="2">Uncharacterized protein</fullName>
    </submittedName>
</protein>
<dbReference type="AlphaFoldDB" id="A0A397IDZ6"/>
<evidence type="ECO:0000313" key="2">
    <source>
        <dbReference type="EMBL" id="RHZ74129.1"/>
    </source>
</evidence>
<proteinExistence type="predicted"/>
<feature type="transmembrane region" description="Helical" evidence="1">
    <location>
        <begin position="12"/>
        <end position="30"/>
    </location>
</feature>
<comment type="caution">
    <text evidence="2">The sequence shown here is derived from an EMBL/GenBank/DDBJ whole genome shotgun (WGS) entry which is preliminary data.</text>
</comment>
<gene>
    <name evidence="2" type="ORF">Glove_227g90</name>
</gene>
<name>A0A397IDZ6_9GLOM</name>
<reference evidence="2 3" key="1">
    <citation type="submission" date="2018-08" db="EMBL/GenBank/DDBJ databases">
        <title>Genome and evolution of the arbuscular mycorrhizal fungus Diversispora epigaea (formerly Glomus versiforme) and its bacterial endosymbionts.</title>
        <authorList>
            <person name="Sun X."/>
            <person name="Fei Z."/>
            <person name="Harrison M."/>
        </authorList>
    </citation>
    <scope>NUCLEOTIDE SEQUENCE [LARGE SCALE GENOMIC DNA]</scope>
    <source>
        <strain evidence="2 3">IT104</strain>
    </source>
</reference>
<dbReference type="EMBL" id="PQFF01000210">
    <property type="protein sequence ID" value="RHZ74129.1"/>
    <property type="molecule type" value="Genomic_DNA"/>
</dbReference>
<organism evidence="2 3">
    <name type="scientific">Diversispora epigaea</name>
    <dbReference type="NCBI Taxonomy" id="1348612"/>
    <lineage>
        <taxon>Eukaryota</taxon>
        <taxon>Fungi</taxon>
        <taxon>Fungi incertae sedis</taxon>
        <taxon>Mucoromycota</taxon>
        <taxon>Glomeromycotina</taxon>
        <taxon>Glomeromycetes</taxon>
        <taxon>Diversisporales</taxon>
        <taxon>Diversisporaceae</taxon>
        <taxon>Diversispora</taxon>
    </lineage>
</organism>
<keyword evidence="1" id="KW-0812">Transmembrane</keyword>
<keyword evidence="1" id="KW-0472">Membrane</keyword>